<evidence type="ECO:0000313" key="5">
    <source>
        <dbReference type="EMBL" id="AKP64316.1"/>
    </source>
</evidence>
<evidence type="ECO:0000313" key="6">
    <source>
        <dbReference type="Proteomes" id="UP000036000"/>
    </source>
</evidence>
<gene>
    <name evidence="5" type="ORF">ABN16_04445</name>
</gene>
<dbReference type="InterPro" id="IPR003507">
    <property type="entry name" value="S66_fam"/>
</dbReference>
<dbReference type="InterPro" id="IPR040921">
    <property type="entry name" value="Peptidase_S66C"/>
</dbReference>
<accession>A0AAC8UUR5</accession>
<dbReference type="PANTHER" id="PTHR30237">
    <property type="entry name" value="MURAMOYLTETRAPEPTIDE CARBOXYPEPTIDASE"/>
    <property type="match status" value="1"/>
</dbReference>
<name>A0AAC8UUR5_9LACO</name>
<dbReference type="Gene3D" id="3.40.50.10740">
    <property type="entry name" value="Class I glutamine amidotransferase-like"/>
    <property type="match status" value="1"/>
</dbReference>
<dbReference type="CDD" id="cd07062">
    <property type="entry name" value="Peptidase_S66_mccF_like"/>
    <property type="match status" value="1"/>
</dbReference>
<protein>
    <submittedName>
        <fullName evidence="5">Carboxypeptidase</fullName>
    </submittedName>
</protein>
<proteinExistence type="inferred from homology"/>
<evidence type="ECO:0000259" key="3">
    <source>
        <dbReference type="Pfam" id="PF02016"/>
    </source>
</evidence>
<dbReference type="InterPro" id="IPR027478">
    <property type="entry name" value="LdcA_N"/>
</dbReference>
<dbReference type="Proteomes" id="UP000036000">
    <property type="component" value="Chromosome"/>
</dbReference>
<comment type="similarity">
    <text evidence="1">Belongs to the peptidase S66 family.</text>
</comment>
<evidence type="ECO:0000259" key="4">
    <source>
        <dbReference type="Pfam" id="PF17676"/>
    </source>
</evidence>
<dbReference type="EMBL" id="CP012033">
    <property type="protein sequence ID" value="AKP64316.1"/>
    <property type="molecule type" value="Genomic_DNA"/>
</dbReference>
<keyword evidence="5" id="KW-0645">Protease</keyword>
<keyword evidence="5" id="KW-0121">Carboxypeptidase</keyword>
<dbReference type="Pfam" id="PF02016">
    <property type="entry name" value="Peptidase_S66"/>
    <property type="match status" value="1"/>
</dbReference>
<dbReference type="RefSeq" id="WP_048733238.1">
    <property type="nucleotide sequence ID" value="NZ_CP012033.1"/>
</dbReference>
<dbReference type="AlphaFoldDB" id="A0AAC8UUR5"/>
<dbReference type="KEGG" id="lko:ABN16_04445"/>
<dbReference type="InterPro" id="IPR029062">
    <property type="entry name" value="Class_I_gatase-like"/>
</dbReference>
<evidence type="ECO:0000256" key="1">
    <source>
        <dbReference type="ARBA" id="ARBA00010233"/>
    </source>
</evidence>
<dbReference type="SUPFAM" id="SSF141986">
    <property type="entry name" value="LD-carboxypeptidase A C-terminal domain-like"/>
    <property type="match status" value="1"/>
</dbReference>
<dbReference type="GO" id="GO:0004180">
    <property type="term" value="F:carboxypeptidase activity"/>
    <property type="evidence" value="ECO:0007669"/>
    <property type="project" value="UniProtKB-KW"/>
</dbReference>
<dbReference type="Gene3D" id="3.50.30.60">
    <property type="entry name" value="LD-carboxypeptidase A C-terminal domain-like"/>
    <property type="match status" value="1"/>
</dbReference>
<dbReference type="InterPro" id="IPR027461">
    <property type="entry name" value="Carboxypeptidase_A_C_sf"/>
</dbReference>
<dbReference type="InterPro" id="IPR040449">
    <property type="entry name" value="Peptidase_S66_N"/>
</dbReference>
<evidence type="ECO:0000256" key="2">
    <source>
        <dbReference type="ARBA" id="ARBA00022801"/>
    </source>
</evidence>
<keyword evidence="2" id="KW-0378">Hydrolase</keyword>
<dbReference type="PIRSF" id="PIRSF028757">
    <property type="entry name" value="LD-carboxypeptidase"/>
    <property type="match status" value="1"/>
</dbReference>
<dbReference type="Pfam" id="PF17676">
    <property type="entry name" value="Peptidase_S66C"/>
    <property type="match status" value="1"/>
</dbReference>
<reference evidence="5 6" key="1">
    <citation type="submission" date="2015-07" db="EMBL/GenBank/DDBJ databases">
        <title>Lactobacillus korensis/26-25/ whole genome sequencing.</title>
        <authorList>
            <person name="Kim M.K."/>
            <person name="Im W.-T."/>
            <person name="Srinivasan S."/>
            <person name="Lee J.-J."/>
        </authorList>
    </citation>
    <scope>NUCLEOTIDE SEQUENCE [LARGE SCALE GENOMIC DNA]</scope>
    <source>
        <strain evidence="5 6">26-25</strain>
    </source>
</reference>
<dbReference type="PANTHER" id="PTHR30237:SF4">
    <property type="entry name" value="LD-CARBOXYPEPTIDASE C-TERMINAL DOMAIN-CONTAINING PROTEIN"/>
    <property type="match status" value="1"/>
</dbReference>
<feature type="domain" description="LD-carboxypeptidase C-terminal" evidence="4">
    <location>
        <begin position="213"/>
        <end position="342"/>
    </location>
</feature>
<dbReference type="SUPFAM" id="SSF52317">
    <property type="entry name" value="Class I glutamine amidotransferase-like"/>
    <property type="match status" value="1"/>
</dbReference>
<keyword evidence="6" id="KW-1185">Reference proteome</keyword>
<organism evidence="5 6">
    <name type="scientific">Levilactobacillus koreensis</name>
    <dbReference type="NCBI Taxonomy" id="637971"/>
    <lineage>
        <taxon>Bacteria</taxon>
        <taxon>Bacillati</taxon>
        <taxon>Bacillota</taxon>
        <taxon>Bacilli</taxon>
        <taxon>Lactobacillales</taxon>
        <taxon>Lactobacillaceae</taxon>
        <taxon>Levilactobacillus</taxon>
    </lineage>
</organism>
<sequence length="362" mass="40171">MAKPNQLHTGDHVALVSLSSGVMGENFAAHEYQRGQQRLRELGLIPVAMPNALKGIDYLDAHPEARAADLKTAFTDPNIAGIFCAIGGIDTYRLAPYLFDDPEFVAAVEAHPKLFTGFSDTTVDHLMLYRLGLTTYYGPNVINDLAELDTDLLPYTKCTLEHYLENTATTPITSSPVWYEEREDFSKAALDTPRISHPETRGYQVLRGHGSVTGRLLGGCIDSLNSLLTDTRYPDEPIIARKYGLIPSPEEWRGKILFLETSEEKPTPAAYHTMLQNLKHAGILGNVKAIITGKPQNEVYYDDYCRALLDVTQDLAVPLMTNFNFGHAYPRTALPYGLSAKLDFDAKKLTVTEPFFAGEVTR</sequence>
<feature type="domain" description="LD-carboxypeptidase N-terminal" evidence="3">
    <location>
        <begin position="13"/>
        <end position="138"/>
    </location>
</feature>